<sequence length="1028" mass="119796">MKKNISILKKIFYFSIINLPLFSSISCNSNINQEIEDYEINNNKNNDIELQNKKELRKKSNNFIDLNQKINYISLGDSISAGFDGTLDKDYPGEKNGNTITGLSFSSFLARILNKDNNRIENFKNYAVSGATILDFNLLLGFLNEEEVRKEDKHLKTFFGENYLELGKEIKNQLKNSNFVTITLGANDFFHTFFESLKELNIKEIISNLENKNSNILNYFSNNLEKILKLSQEKITERLNLFLSNLKVIAPKTNINLISYPMPLLKLKKLIDDMALKFINSETLKNQKISDFILSSINNTIENIARKNNINYINSYNQEYWELNKNELISLFLDIHPNTKAYKKMAMDIYLKITNKYKDFKEPYYKYDFNDKFVSSDNLDFEYQIETSDKLEDIFGNSSKEYLNTLYSFEQEKESIRSKDNYGKRIIGLTNMNEGIVDNVINAIFSSEFITFLDPSEKLLNFLKYNDSFFIKKLQVNLVKSELIYKTYSKLENILSDLEKNNNLSFDNIYKKIKEELFTTENLTSIFGIFSKTLNDLINSEKNLETKNELISNFKILAVSLIKKMLLSQRKNLENFINEKVNNLNNNSLLKFNINSSINTLLEEENLDPFINLFLKSYTENIEQFQNLVSFKELIIKFTKYSVNELNKSENTNIKLKIKDFILTLYKDNNDKIIDFLLFALKSKKINFDEQQDKEILKKIIDPLFKTVLNSEEFLNAVNQIFVELKKEENNYSNFVELINILTKSLIKSALFELLNQTPDVENKLEILFSKAFTKLPFLKSLINSIESNVFVKFVNRIFEASDINNKTGIYSLLENADQESGILFGNIYYSKDIGTIELANKLGEIVSYIFTPIYKDFVNKVKNNEITESTLYKDTETYKAGYRLFTLLHWKIRHQKEINTTVYWSSFTGFAGYDVVALINWGINKAIQDGAISEEDKQNPIFSSIIKGKLGIKEDTNKNLKFNDWYFGGEDTRGFFGVSEYNFKNDNIIFYLYDLNKLSSKDKFQKDKTRLQVVLESFVNGYIGDKK</sequence>
<keyword evidence="2" id="KW-1185">Reference proteome</keyword>
<organism evidence="1 2">
    <name type="scientific">Mesomycoplasma molare</name>
    <dbReference type="NCBI Taxonomy" id="171288"/>
    <lineage>
        <taxon>Bacteria</taxon>
        <taxon>Bacillati</taxon>
        <taxon>Mycoplasmatota</taxon>
        <taxon>Mycoplasmoidales</taxon>
        <taxon>Metamycoplasmataceae</taxon>
        <taxon>Mesomycoplasma</taxon>
    </lineage>
</organism>
<dbReference type="RefSeq" id="WP_027123205.1">
    <property type="nucleotide sequence ID" value="NZ_CP103423.1"/>
</dbReference>
<evidence type="ECO:0000313" key="2">
    <source>
        <dbReference type="Proteomes" id="UP001058364"/>
    </source>
</evidence>
<protein>
    <submittedName>
        <fullName evidence="1">SGNH/GDSL hydrolase family protein</fullName>
    </submittedName>
</protein>
<accession>A0ABY5TY05</accession>
<dbReference type="GO" id="GO:0016787">
    <property type="term" value="F:hydrolase activity"/>
    <property type="evidence" value="ECO:0007669"/>
    <property type="project" value="UniProtKB-KW"/>
</dbReference>
<dbReference type="Proteomes" id="UP001058364">
    <property type="component" value="Chromosome"/>
</dbReference>
<dbReference type="Pfam" id="PF00657">
    <property type="entry name" value="Lipase_GDSL"/>
    <property type="match status" value="1"/>
</dbReference>
<dbReference type="PROSITE" id="PS51257">
    <property type="entry name" value="PROKAR_LIPOPROTEIN"/>
    <property type="match status" value="1"/>
</dbReference>
<evidence type="ECO:0000313" key="1">
    <source>
        <dbReference type="EMBL" id="UWD34451.1"/>
    </source>
</evidence>
<proteinExistence type="predicted"/>
<dbReference type="InterPro" id="IPR036514">
    <property type="entry name" value="SGNH_hydro_sf"/>
</dbReference>
<gene>
    <name evidence="1" type="ORF">NX772_01310</name>
</gene>
<name>A0ABY5TY05_9BACT</name>
<dbReference type="EMBL" id="CP103423">
    <property type="protein sequence ID" value="UWD34451.1"/>
    <property type="molecule type" value="Genomic_DNA"/>
</dbReference>
<dbReference type="CDD" id="cd00229">
    <property type="entry name" value="SGNH_hydrolase"/>
    <property type="match status" value="1"/>
</dbReference>
<keyword evidence="1" id="KW-0378">Hydrolase</keyword>
<dbReference type="SUPFAM" id="SSF52266">
    <property type="entry name" value="SGNH hydrolase"/>
    <property type="match status" value="1"/>
</dbReference>
<dbReference type="InterPro" id="IPR001087">
    <property type="entry name" value="GDSL"/>
</dbReference>
<reference evidence="1" key="1">
    <citation type="submission" date="2022-08" db="EMBL/GenBank/DDBJ databases">
        <title>Complete genome sequence of Mycoplasma molare type strain H 542.</title>
        <authorList>
            <person name="Spergser J."/>
        </authorList>
    </citation>
    <scope>NUCLEOTIDE SEQUENCE</scope>
    <source>
        <strain evidence="1">H 542</strain>
    </source>
</reference>
<dbReference type="Gene3D" id="3.40.50.1110">
    <property type="entry name" value="SGNH hydrolase"/>
    <property type="match status" value="1"/>
</dbReference>